<dbReference type="InterPro" id="IPR050523">
    <property type="entry name" value="AKR_Detox_Biosynth"/>
</dbReference>
<dbReference type="FunFam" id="3.20.20.100:FF:000004">
    <property type="entry name" value="Oxidoreductase, aldo/keto reductase"/>
    <property type="match status" value="1"/>
</dbReference>
<sequence>MEYVKFGNTGLDVSRICLGCMGFGDPNAWVHKWVLDEEHSRPIIKKAIELGLNFFDTANVYSMGKSEEVLGRALNDYANRDEIVVATKVFNRMHEGPNGAGLSRKEIMTEIDKSLKRLGMDYVDLYIIHRWDYNTPIEETMDALNDVVKAGKTRYIGASAMYAWQFEKALHVAEKHGWTRFVSMQNHYNLIYREEEREMMPLCREEKIAVTPYSPLASGRLAREWSQTTYRYETDEVAKSKYGSTAETDKAIVDRVAELAQKHGVPMSQVSLAWLLHKEPVIAPIVGAIKVEHLDDAVAALSVKLTPDEIAYLEEPYVPHKVVGAL</sequence>
<dbReference type="PANTHER" id="PTHR43364">
    <property type="entry name" value="NADH-SPECIFIC METHYLGLYOXAL REDUCTASE-RELATED"/>
    <property type="match status" value="1"/>
</dbReference>
<dbReference type="OrthoDB" id="9804790at2"/>
<dbReference type="RefSeq" id="WP_013782334.1">
    <property type="nucleotide sequence ID" value="NC_015520.1"/>
</dbReference>
<protein>
    <submittedName>
        <fullName evidence="3">Aldo/keto reductase</fullName>
    </submittedName>
</protein>
<dbReference type="SUPFAM" id="SSF51430">
    <property type="entry name" value="NAD(P)-linked oxidoreductase"/>
    <property type="match status" value="1"/>
</dbReference>
<dbReference type="STRING" id="697281.Mahau_2785"/>
<dbReference type="HOGENOM" id="CLU_023205_2_0_9"/>
<dbReference type="EMBL" id="CP002360">
    <property type="protein sequence ID" value="AEE97912.1"/>
    <property type="molecule type" value="Genomic_DNA"/>
</dbReference>
<dbReference type="InterPro" id="IPR036812">
    <property type="entry name" value="NAD(P)_OxRdtase_dom_sf"/>
</dbReference>
<reference evidence="4" key="1">
    <citation type="submission" date="2010-11" db="EMBL/GenBank/DDBJ databases">
        <title>The complete genome of Mahella australiensis DSM 15567.</title>
        <authorList>
            <consortium name="US DOE Joint Genome Institute (JGI-PGF)"/>
            <person name="Lucas S."/>
            <person name="Copeland A."/>
            <person name="Lapidus A."/>
            <person name="Bruce D."/>
            <person name="Goodwin L."/>
            <person name="Pitluck S."/>
            <person name="Kyrpides N."/>
            <person name="Mavromatis K."/>
            <person name="Pagani I."/>
            <person name="Ivanova N."/>
            <person name="Teshima H."/>
            <person name="Brettin T."/>
            <person name="Detter J.C."/>
            <person name="Han C."/>
            <person name="Tapia R."/>
            <person name="Land M."/>
            <person name="Hauser L."/>
            <person name="Markowitz V."/>
            <person name="Cheng J.-F."/>
            <person name="Hugenholtz P."/>
            <person name="Woyke T."/>
            <person name="Wu D."/>
            <person name="Spring S."/>
            <person name="Pukall R."/>
            <person name="Steenblock K."/>
            <person name="Schneider S."/>
            <person name="Klenk H.-P."/>
            <person name="Eisen J.A."/>
        </authorList>
    </citation>
    <scope>NUCLEOTIDE SEQUENCE [LARGE SCALE GENOMIC DNA]</scope>
    <source>
        <strain evidence="4">DSM 15567 / CIP 107919 / 50-1 BON</strain>
    </source>
</reference>
<evidence type="ECO:0000313" key="4">
    <source>
        <dbReference type="Proteomes" id="UP000008457"/>
    </source>
</evidence>
<proteinExistence type="predicted"/>
<dbReference type="KEGG" id="mas:Mahau_2785"/>
<dbReference type="InterPro" id="IPR023210">
    <property type="entry name" value="NADP_OxRdtase_dom"/>
</dbReference>
<gene>
    <name evidence="3" type="ordered locus">Mahau_2785</name>
</gene>
<name>F3ZZR5_MAHA5</name>
<reference evidence="3 4" key="2">
    <citation type="journal article" date="2011" name="Stand. Genomic Sci.">
        <title>Complete genome sequence of Mahella australiensis type strain (50-1 BON).</title>
        <authorList>
            <person name="Sikorski J."/>
            <person name="Teshima H."/>
            <person name="Nolan M."/>
            <person name="Lucas S."/>
            <person name="Hammon N."/>
            <person name="Deshpande S."/>
            <person name="Cheng J.F."/>
            <person name="Pitluck S."/>
            <person name="Liolios K."/>
            <person name="Pagani I."/>
            <person name="Ivanova N."/>
            <person name="Huntemann M."/>
            <person name="Mavromatis K."/>
            <person name="Ovchinikova G."/>
            <person name="Pati A."/>
            <person name="Tapia R."/>
            <person name="Han C."/>
            <person name="Goodwin L."/>
            <person name="Chen A."/>
            <person name="Palaniappan K."/>
            <person name="Land M."/>
            <person name="Hauser L."/>
            <person name="Ngatchou-Djao O.D."/>
            <person name="Rohde M."/>
            <person name="Pukall R."/>
            <person name="Spring S."/>
            <person name="Abt B."/>
            <person name="Goker M."/>
            <person name="Detter J.C."/>
            <person name="Woyke T."/>
            <person name="Bristow J."/>
            <person name="Markowitz V."/>
            <person name="Hugenholtz P."/>
            <person name="Eisen J.A."/>
            <person name="Kyrpides N.C."/>
            <person name="Klenk H.P."/>
            <person name="Lapidus A."/>
        </authorList>
    </citation>
    <scope>NUCLEOTIDE SEQUENCE [LARGE SCALE GENOMIC DNA]</scope>
    <source>
        <strain evidence="4">DSM 15567 / CIP 107919 / 50-1 BON</strain>
    </source>
</reference>
<dbReference type="PANTHER" id="PTHR43364:SF4">
    <property type="entry name" value="NAD(P)-LINKED OXIDOREDUCTASE SUPERFAMILY PROTEIN"/>
    <property type="match status" value="1"/>
</dbReference>
<evidence type="ECO:0000256" key="1">
    <source>
        <dbReference type="ARBA" id="ARBA00023002"/>
    </source>
</evidence>
<dbReference type="GO" id="GO:0005829">
    <property type="term" value="C:cytosol"/>
    <property type="evidence" value="ECO:0007669"/>
    <property type="project" value="TreeGrafter"/>
</dbReference>
<dbReference type="Proteomes" id="UP000008457">
    <property type="component" value="Chromosome"/>
</dbReference>
<dbReference type="GO" id="GO:0016491">
    <property type="term" value="F:oxidoreductase activity"/>
    <property type="evidence" value="ECO:0007669"/>
    <property type="project" value="UniProtKB-KW"/>
</dbReference>
<dbReference type="Gene3D" id="3.20.20.100">
    <property type="entry name" value="NADP-dependent oxidoreductase domain"/>
    <property type="match status" value="1"/>
</dbReference>
<dbReference type="CDD" id="cd19079">
    <property type="entry name" value="AKR_EcYajO-like"/>
    <property type="match status" value="1"/>
</dbReference>
<keyword evidence="1" id="KW-0560">Oxidoreductase</keyword>
<dbReference type="InterPro" id="IPR020471">
    <property type="entry name" value="AKR"/>
</dbReference>
<dbReference type="PRINTS" id="PR00069">
    <property type="entry name" value="ALDKETRDTASE"/>
</dbReference>
<organism evidence="3 4">
    <name type="scientific">Mahella australiensis (strain DSM 15567 / CIP 107919 / 50-1 BON)</name>
    <dbReference type="NCBI Taxonomy" id="697281"/>
    <lineage>
        <taxon>Bacteria</taxon>
        <taxon>Bacillati</taxon>
        <taxon>Bacillota</taxon>
        <taxon>Clostridia</taxon>
        <taxon>Thermoanaerobacterales</taxon>
        <taxon>Thermoanaerobacterales Family IV. Incertae Sedis</taxon>
        <taxon>Mahella</taxon>
    </lineage>
</organism>
<feature type="domain" description="NADP-dependent oxidoreductase" evidence="2">
    <location>
        <begin position="15"/>
        <end position="315"/>
    </location>
</feature>
<evidence type="ECO:0000313" key="3">
    <source>
        <dbReference type="EMBL" id="AEE97912.1"/>
    </source>
</evidence>
<dbReference type="Pfam" id="PF00248">
    <property type="entry name" value="Aldo_ket_red"/>
    <property type="match status" value="1"/>
</dbReference>
<dbReference type="AlphaFoldDB" id="F3ZZR5"/>
<dbReference type="eggNOG" id="COG0667">
    <property type="taxonomic scope" value="Bacteria"/>
</dbReference>
<keyword evidence="4" id="KW-1185">Reference proteome</keyword>
<evidence type="ECO:0000259" key="2">
    <source>
        <dbReference type="Pfam" id="PF00248"/>
    </source>
</evidence>
<accession>F3ZZR5</accession>